<protein>
    <submittedName>
        <fullName evidence="2">Uncharacterized protein</fullName>
    </submittedName>
</protein>
<dbReference type="EMBL" id="KV427632">
    <property type="protein sequence ID" value="KZT05148.1"/>
    <property type="molecule type" value="Genomic_DNA"/>
</dbReference>
<feature type="compositionally biased region" description="Polar residues" evidence="1">
    <location>
        <begin position="68"/>
        <end position="77"/>
    </location>
</feature>
<evidence type="ECO:0000256" key="1">
    <source>
        <dbReference type="SAM" id="MobiDB-lite"/>
    </source>
</evidence>
<dbReference type="GeneID" id="63831540"/>
<dbReference type="InParanoid" id="A0A165DLI4"/>
<organism evidence="2 3">
    <name type="scientific">Laetiporus sulphureus 93-53</name>
    <dbReference type="NCBI Taxonomy" id="1314785"/>
    <lineage>
        <taxon>Eukaryota</taxon>
        <taxon>Fungi</taxon>
        <taxon>Dikarya</taxon>
        <taxon>Basidiomycota</taxon>
        <taxon>Agaricomycotina</taxon>
        <taxon>Agaricomycetes</taxon>
        <taxon>Polyporales</taxon>
        <taxon>Laetiporus</taxon>
    </lineage>
</organism>
<dbReference type="AlphaFoldDB" id="A0A165DLI4"/>
<feature type="region of interest" description="Disordered" evidence="1">
    <location>
        <begin position="332"/>
        <end position="351"/>
    </location>
</feature>
<feature type="region of interest" description="Disordered" evidence="1">
    <location>
        <begin position="51"/>
        <end position="77"/>
    </location>
</feature>
<keyword evidence="3" id="KW-1185">Reference proteome</keyword>
<dbReference type="RefSeq" id="XP_040762888.1">
    <property type="nucleotide sequence ID" value="XM_040914513.1"/>
</dbReference>
<dbReference type="Proteomes" id="UP000076871">
    <property type="component" value="Unassembled WGS sequence"/>
</dbReference>
<proteinExistence type="predicted"/>
<feature type="compositionally biased region" description="Basic and acidic residues" evidence="1">
    <location>
        <begin position="342"/>
        <end position="351"/>
    </location>
</feature>
<evidence type="ECO:0000313" key="2">
    <source>
        <dbReference type="EMBL" id="KZT05148.1"/>
    </source>
</evidence>
<gene>
    <name evidence="2" type="ORF">LAESUDRAFT_813743</name>
</gene>
<evidence type="ECO:0000313" key="3">
    <source>
        <dbReference type="Proteomes" id="UP000076871"/>
    </source>
</evidence>
<reference evidence="2 3" key="1">
    <citation type="journal article" date="2016" name="Mol. Biol. Evol.">
        <title>Comparative Genomics of Early-Diverging Mushroom-Forming Fungi Provides Insights into the Origins of Lignocellulose Decay Capabilities.</title>
        <authorList>
            <person name="Nagy L.G."/>
            <person name="Riley R."/>
            <person name="Tritt A."/>
            <person name="Adam C."/>
            <person name="Daum C."/>
            <person name="Floudas D."/>
            <person name="Sun H."/>
            <person name="Yadav J.S."/>
            <person name="Pangilinan J."/>
            <person name="Larsson K.H."/>
            <person name="Matsuura K."/>
            <person name="Barry K."/>
            <person name="Labutti K."/>
            <person name="Kuo R."/>
            <person name="Ohm R.A."/>
            <person name="Bhattacharya S.S."/>
            <person name="Shirouzu T."/>
            <person name="Yoshinaga Y."/>
            <person name="Martin F.M."/>
            <person name="Grigoriev I.V."/>
            <person name="Hibbett D.S."/>
        </authorList>
    </citation>
    <scope>NUCLEOTIDE SEQUENCE [LARGE SCALE GENOMIC DNA]</scope>
    <source>
        <strain evidence="2 3">93-53</strain>
    </source>
</reference>
<feature type="compositionally biased region" description="Polar residues" evidence="1">
    <location>
        <begin position="332"/>
        <end position="341"/>
    </location>
</feature>
<feature type="region of interest" description="Disordered" evidence="1">
    <location>
        <begin position="132"/>
        <end position="153"/>
    </location>
</feature>
<accession>A0A165DLI4</accession>
<feature type="compositionally biased region" description="Low complexity" evidence="1">
    <location>
        <begin position="51"/>
        <end position="60"/>
    </location>
</feature>
<sequence>MKPDRDHEEQPPGRSWIAITRSNYPGLLRRTSCILHDVSLLYAPRPSRRSASSRLSSLAPHPTVTHPGPSTCSLQPPTTSCYSPWRSMRLRPPAIVILCLSRSSTSIVSRWSRPASHRQSRFVATTVVSDAQRSVVRKRPHEHPDRDGPSSLTPTSVRACASLIEQDKPNGASLPISYSPRKPSAHSTCTLATDACALRYLQVNTRAHGPCIAQRCTACISSPVSPLFADRHIVFHTADVRGCMPSADRRCVSRHLVSTILASYAAHLEPLLDHLQPEHTTCGSTLTCLQALRVRTGRLDQPCYDTLAQANRDRRGPPDCKTLRTLITSSYTNTDASQGHSNRWEGGKYIR</sequence>
<name>A0A165DLI4_9APHY</name>